<dbReference type="PANTHER" id="PTHR19211:SF96">
    <property type="entry name" value="ATP-BINDING PROTEIN YBIT-RELATED"/>
    <property type="match status" value="1"/>
</dbReference>
<dbReference type="Proteomes" id="UP000253816">
    <property type="component" value="Unassembled WGS sequence"/>
</dbReference>
<proteinExistence type="predicted"/>
<keyword evidence="1" id="KW-0677">Repeat</keyword>
<dbReference type="PANTHER" id="PTHR19211">
    <property type="entry name" value="ATP-BINDING TRANSPORT PROTEIN-RELATED"/>
    <property type="match status" value="1"/>
</dbReference>
<sequence length="214" mass="23707">MKQASYSYGQETVLDNVSLEILRGERVVVIGNNGAGKTTLLKLLASVHVPTLGQLEIGHNVLPSYFPQSHLDAIGKDTDMSMFEWLRKHNTCATDQMLREALGRMLFSGDTPQKAIRSLSGGETARFVLAHMTLQEHNLLILDEPNNHMDIESVVALAQALRDYKGTVVVSSHDRDLIESVGTKIVSIENRQVTAFSGTFEEWTADQKGKKTKK</sequence>
<dbReference type="InterPro" id="IPR050611">
    <property type="entry name" value="ABCF"/>
</dbReference>
<dbReference type="SMART" id="SM00382">
    <property type="entry name" value="AAA"/>
    <property type="match status" value="1"/>
</dbReference>
<keyword evidence="2" id="KW-0547">Nucleotide-binding</keyword>
<dbReference type="InterPro" id="IPR003593">
    <property type="entry name" value="AAA+_ATPase"/>
</dbReference>
<evidence type="ECO:0000256" key="2">
    <source>
        <dbReference type="ARBA" id="ARBA00022741"/>
    </source>
</evidence>
<evidence type="ECO:0000256" key="1">
    <source>
        <dbReference type="ARBA" id="ARBA00022737"/>
    </source>
</evidence>
<keyword evidence="3 5" id="KW-0067">ATP-binding</keyword>
<reference evidence="5 6" key="1">
    <citation type="submission" date="2018-07" db="EMBL/GenBank/DDBJ databases">
        <title>Comparative genomics of the Candidatus Parilichlamydiaceae reveals evidence of convergent evolution and genome reduction in the phylum Chlamydiae.</title>
        <authorList>
            <person name="Taylor-Brown A."/>
            <person name="Polkinghorne A."/>
        </authorList>
    </citation>
    <scope>NUCLEOTIDE SEQUENCE [LARGE SCALE GENOMIC DNA]</scope>
    <source>
        <strain evidence="5 6">Hat2</strain>
    </source>
</reference>
<dbReference type="GO" id="GO:0016887">
    <property type="term" value="F:ATP hydrolysis activity"/>
    <property type="evidence" value="ECO:0007669"/>
    <property type="project" value="InterPro"/>
</dbReference>
<organism evidence="5 6">
    <name type="scientific">Candidatus Similichlamydia laticola</name>
    <dbReference type="NCBI Taxonomy" id="2170265"/>
    <lineage>
        <taxon>Bacteria</taxon>
        <taxon>Pseudomonadati</taxon>
        <taxon>Chlamydiota</taxon>
        <taxon>Chlamydiia</taxon>
        <taxon>Parachlamydiales</taxon>
        <taxon>Candidatus Parilichlamydiaceae</taxon>
        <taxon>Candidatus Similichlamydia</taxon>
    </lineage>
</organism>
<evidence type="ECO:0000313" key="6">
    <source>
        <dbReference type="Proteomes" id="UP000253816"/>
    </source>
</evidence>
<dbReference type="InterPro" id="IPR003439">
    <property type="entry name" value="ABC_transporter-like_ATP-bd"/>
</dbReference>
<protein>
    <submittedName>
        <fullName evidence="5">ABC transporter, ATP-binding protein</fullName>
    </submittedName>
</protein>
<evidence type="ECO:0000313" key="5">
    <source>
        <dbReference type="EMBL" id="RDB31794.1"/>
    </source>
</evidence>
<dbReference type="GO" id="GO:0005524">
    <property type="term" value="F:ATP binding"/>
    <property type="evidence" value="ECO:0007669"/>
    <property type="project" value="UniProtKB-KW"/>
</dbReference>
<dbReference type="Gene3D" id="3.40.50.300">
    <property type="entry name" value="P-loop containing nucleotide triphosphate hydrolases"/>
    <property type="match status" value="1"/>
</dbReference>
<dbReference type="Pfam" id="PF00005">
    <property type="entry name" value="ABC_tran"/>
    <property type="match status" value="1"/>
</dbReference>
<comment type="caution">
    <text evidence="5">The sequence shown here is derived from an EMBL/GenBank/DDBJ whole genome shotgun (WGS) entry which is preliminary data.</text>
</comment>
<feature type="domain" description="ABC transporter" evidence="4">
    <location>
        <begin position="1"/>
        <end position="212"/>
    </location>
</feature>
<evidence type="ECO:0000259" key="4">
    <source>
        <dbReference type="PROSITE" id="PS50893"/>
    </source>
</evidence>
<dbReference type="AlphaFoldDB" id="A0A369KJ58"/>
<gene>
    <name evidence="5" type="ORF">HAT2_00174</name>
</gene>
<dbReference type="InterPro" id="IPR027417">
    <property type="entry name" value="P-loop_NTPase"/>
</dbReference>
<dbReference type="SUPFAM" id="SSF52540">
    <property type="entry name" value="P-loop containing nucleoside triphosphate hydrolases"/>
    <property type="match status" value="1"/>
</dbReference>
<dbReference type="CDD" id="cd03221">
    <property type="entry name" value="ABCF_EF-3"/>
    <property type="match status" value="1"/>
</dbReference>
<dbReference type="PROSITE" id="PS50893">
    <property type="entry name" value="ABC_TRANSPORTER_2"/>
    <property type="match status" value="1"/>
</dbReference>
<evidence type="ECO:0000256" key="3">
    <source>
        <dbReference type="ARBA" id="ARBA00022840"/>
    </source>
</evidence>
<keyword evidence="6" id="KW-1185">Reference proteome</keyword>
<dbReference type="EMBL" id="QQBG01000008">
    <property type="protein sequence ID" value="RDB31794.1"/>
    <property type="molecule type" value="Genomic_DNA"/>
</dbReference>
<name>A0A369KJ58_9BACT</name>
<accession>A0A369KJ58</accession>